<evidence type="ECO:0000256" key="5">
    <source>
        <dbReference type="ARBA" id="ARBA00022801"/>
    </source>
</evidence>
<dbReference type="InterPro" id="IPR029001">
    <property type="entry name" value="ITPase-like_fam"/>
</dbReference>
<feature type="binding site" evidence="10">
    <location>
        <position position="67"/>
    </location>
    <ligand>
        <name>Mg(2+)</name>
        <dbReference type="ChEBI" id="CHEBI:18420"/>
    </ligand>
</feature>
<dbReference type="HAMAP" id="MF_01405">
    <property type="entry name" value="Non_canon_purine_NTPase"/>
    <property type="match status" value="1"/>
</dbReference>
<evidence type="ECO:0000256" key="4">
    <source>
        <dbReference type="ARBA" id="ARBA00022741"/>
    </source>
</evidence>
<gene>
    <name evidence="12" type="ORF">HNR50_002737</name>
</gene>
<reference evidence="12 13" key="1">
    <citation type="submission" date="2020-08" db="EMBL/GenBank/DDBJ databases">
        <title>Genomic Encyclopedia of Type Strains, Phase IV (KMG-IV): sequencing the most valuable type-strain genomes for metagenomic binning, comparative biology and taxonomic classification.</title>
        <authorList>
            <person name="Goeker M."/>
        </authorList>
    </citation>
    <scope>NUCLEOTIDE SEQUENCE [LARGE SCALE GENOMIC DNA]</scope>
    <source>
        <strain evidence="12 13">DSM 2461</strain>
    </source>
</reference>
<comment type="subunit">
    <text evidence="2 10">Homodimer.</text>
</comment>
<dbReference type="GO" id="GO:0036220">
    <property type="term" value="F:ITP diphosphatase activity"/>
    <property type="evidence" value="ECO:0007669"/>
    <property type="project" value="UniProtKB-UniRule"/>
</dbReference>
<comment type="caution">
    <text evidence="10">Lacks conserved residue(s) required for the propagation of feature annotation.</text>
</comment>
<dbReference type="GO" id="GO:0036222">
    <property type="term" value="F:XTP diphosphatase activity"/>
    <property type="evidence" value="ECO:0007669"/>
    <property type="project" value="UniProtKB-UniRule"/>
</dbReference>
<feature type="binding site" evidence="10">
    <location>
        <begin position="180"/>
        <end position="181"/>
    </location>
    <ligand>
        <name>substrate</name>
    </ligand>
</feature>
<dbReference type="InterPro" id="IPR002637">
    <property type="entry name" value="RdgB/HAM1"/>
</dbReference>
<dbReference type="NCBIfam" id="TIGR00042">
    <property type="entry name" value="RdgB/HAM1 family non-canonical purine NTP pyrophosphatase"/>
    <property type="match status" value="1"/>
</dbReference>
<keyword evidence="6 10" id="KW-0460">Magnesium</keyword>
<feature type="binding site" evidence="10">
    <location>
        <position position="68"/>
    </location>
    <ligand>
        <name>substrate</name>
    </ligand>
</feature>
<comment type="cofactor">
    <cofactor evidence="10">
        <name>Mg(2+)</name>
        <dbReference type="ChEBI" id="CHEBI:18420"/>
    </cofactor>
    <text evidence="10">Binds 1 Mg(2+) ion per subunit.</text>
</comment>
<dbReference type="PANTHER" id="PTHR11067:SF9">
    <property type="entry name" value="INOSINE TRIPHOSPHATE PYROPHOSPHATASE"/>
    <property type="match status" value="1"/>
</dbReference>
<comment type="catalytic activity">
    <reaction evidence="8 10">
        <text>dITP + H2O = dIMP + diphosphate + H(+)</text>
        <dbReference type="Rhea" id="RHEA:28342"/>
        <dbReference type="ChEBI" id="CHEBI:15377"/>
        <dbReference type="ChEBI" id="CHEBI:15378"/>
        <dbReference type="ChEBI" id="CHEBI:33019"/>
        <dbReference type="ChEBI" id="CHEBI:61194"/>
        <dbReference type="ChEBI" id="CHEBI:61382"/>
        <dbReference type="EC" id="3.6.1.66"/>
    </reaction>
</comment>
<comment type="caution">
    <text evidence="12">The sequence shown here is derived from an EMBL/GenBank/DDBJ whole genome shotgun (WGS) entry which is preliminary data.</text>
</comment>
<evidence type="ECO:0000256" key="11">
    <source>
        <dbReference type="RuleBase" id="RU003781"/>
    </source>
</evidence>
<evidence type="ECO:0000256" key="7">
    <source>
        <dbReference type="ARBA" id="ARBA00023080"/>
    </source>
</evidence>
<proteinExistence type="inferred from homology"/>
<evidence type="ECO:0000256" key="2">
    <source>
        <dbReference type="ARBA" id="ARBA00011738"/>
    </source>
</evidence>
<comment type="catalytic activity">
    <reaction evidence="10">
        <text>ITP + H2O = IMP + diphosphate + H(+)</text>
        <dbReference type="Rhea" id="RHEA:29399"/>
        <dbReference type="ChEBI" id="CHEBI:15377"/>
        <dbReference type="ChEBI" id="CHEBI:15378"/>
        <dbReference type="ChEBI" id="CHEBI:33019"/>
        <dbReference type="ChEBI" id="CHEBI:58053"/>
        <dbReference type="ChEBI" id="CHEBI:61402"/>
        <dbReference type="EC" id="3.6.1.66"/>
    </reaction>
</comment>
<dbReference type="Proteomes" id="UP000587760">
    <property type="component" value="Unassembled WGS sequence"/>
</dbReference>
<dbReference type="FunFam" id="3.90.950.10:FF:000001">
    <property type="entry name" value="dITP/XTP pyrophosphatase"/>
    <property type="match status" value="1"/>
</dbReference>
<comment type="similarity">
    <text evidence="1 10 11">Belongs to the HAM1 NTPase family.</text>
</comment>
<feature type="binding site" evidence="10">
    <location>
        <begin position="7"/>
        <end position="12"/>
    </location>
    <ligand>
        <name>substrate</name>
    </ligand>
</feature>
<evidence type="ECO:0000256" key="6">
    <source>
        <dbReference type="ARBA" id="ARBA00022842"/>
    </source>
</evidence>
<protein>
    <recommendedName>
        <fullName evidence="10">dITP/XTP pyrophosphatase</fullName>
        <ecNumber evidence="10">3.6.1.66</ecNumber>
    </recommendedName>
    <alternativeName>
        <fullName evidence="10">Non-canonical purine NTP pyrophosphatase</fullName>
    </alternativeName>
    <alternativeName>
        <fullName evidence="10">Non-standard purine NTP pyrophosphatase</fullName>
    </alternativeName>
    <alternativeName>
        <fullName evidence="10">Nucleoside-triphosphate diphosphatase</fullName>
    </alternativeName>
    <alternativeName>
        <fullName evidence="10">Nucleoside-triphosphate pyrophosphatase</fullName>
        <shortName evidence="10">NTPase</shortName>
    </alternativeName>
</protein>
<dbReference type="EMBL" id="JACHGJ010000005">
    <property type="protein sequence ID" value="MBB6481064.1"/>
    <property type="molecule type" value="Genomic_DNA"/>
</dbReference>
<accession>A0A841R752</accession>
<keyword evidence="3 10" id="KW-0479">Metal-binding</keyword>
<evidence type="ECO:0000256" key="10">
    <source>
        <dbReference type="HAMAP-Rule" id="MF_01405"/>
    </source>
</evidence>
<dbReference type="RefSeq" id="WP_184747310.1">
    <property type="nucleotide sequence ID" value="NZ_JACHGJ010000005.1"/>
</dbReference>
<dbReference type="GO" id="GO:0009117">
    <property type="term" value="P:nucleotide metabolic process"/>
    <property type="evidence" value="ECO:0007669"/>
    <property type="project" value="UniProtKB-KW"/>
</dbReference>
<dbReference type="SUPFAM" id="SSF52972">
    <property type="entry name" value="ITPase-like"/>
    <property type="match status" value="1"/>
</dbReference>
<dbReference type="InterPro" id="IPR020922">
    <property type="entry name" value="dITP/XTP_pyrophosphatase"/>
</dbReference>
<name>A0A841R752_9SPIO</name>
<sequence length="198" mass="21942">MEIVLATGNLHKKEELAEILSGHRVLLPSDLGSSFDCIEDGETYLDNALIKARALYQVVKRPVIADDSGISVPALGGAPGVYSARYGSEEAGRMLESPERNDFLLKKMEHIRDRKAFFVCSMVLMLDDYRIYTVQETFSGEIAREPFGGGGFGYDPLFYLEEYGKTVAQLPADVKNRISHRGKAGAAIKDIMDRLESM</sequence>
<feature type="active site" description="Proton acceptor" evidence="10">
    <location>
        <position position="67"/>
    </location>
</feature>
<dbReference type="GO" id="GO:0009146">
    <property type="term" value="P:purine nucleoside triphosphate catabolic process"/>
    <property type="evidence" value="ECO:0007669"/>
    <property type="project" value="UniProtKB-UniRule"/>
</dbReference>
<evidence type="ECO:0000256" key="8">
    <source>
        <dbReference type="ARBA" id="ARBA00051875"/>
    </source>
</evidence>
<dbReference type="Gene3D" id="3.90.950.10">
    <property type="match status" value="1"/>
</dbReference>
<keyword evidence="13" id="KW-1185">Reference proteome</keyword>
<evidence type="ECO:0000256" key="3">
    <source>
        <dbReference type="ARBA" id="ARBA00022723"/>
    </source>
</evidence>
<dbReference type="EC" id="3.6.1.66" evidence="10"/>
<dbReference type="CDD" id="cd00515">
    <property type="entry name" value="HAM1"/>
    <property type="match status" value="1"/>
</dbReference>
<dbReference type="GO" id="GO:0046872">
    <property type="term" value="F:metal ion binding"/>
    <property type="evidence" value="ECO:0007669"/>
    <property type="project" value="UniProtKB-KW"/>
</dbReference>
<feature type="binding site" evidence="10">
    <location>
        <position position="175"/>
    </location>
    <ligand>
        <name>substrate</name>
    </ligand>
</feature>
<comment type="function">
    <text evidence="10">Pyrophosphatase that catalyzes the hydrolysis of nucleoside triphosphates to their monophosphate derivatives, with a high preference for the non-canonical purine nucleotides XTP (xanthosine triphosphate), dITP (deoxyinosine triphosphate) and ITP. Seems to function as a house-cleaning enzyme that removes non-canonical purine nucleotides from the nucleotide pool, thus preventing their incorporation into DNA/RNA and avoiding chromosomal lesions.</text>
</comment>
<evidence type="ECO:0000256" key="1">
    <source>
        <dbReference type="ARBA" id="ARBA00008023"/>
    </source>
</evidence>
<dbReference type="GO" id="GO:0035870">
    <property type="term" value="F:dITP diphosphatase activity"/>
    <property type="evidence" value="ECO:0007669"/>
    <property type="project" value="UniProtKB-UniRule"/>
</dbReference>
<evidence type="ECO:0000313" key="13">
    <source>
        <dbReference type="Proteomes" id="UP000587760"/>
    </source>
</evidence>
<comment type="catalytic activity">
    <reaction evidence="9 10">
        <text>XTP + H2O = XMP + diphosphate + H(+)</text>
        <dbReference type="Rhea" id="RHEA:28610"/>
        <dbReference type="ChEBI" id="CHEBI:15377"/>
        <dbReference type="ChEBI" id="CHEBI:15378"/>
        <dbReference type="ChEBI" id="CHEBI:33019"/>
        <dbReference type="ChEBI" id="CHEBI:57464"/>
        <dbReference type="ChEBI" id="CHEBI:61314"/>
        <dbReference type="EC" id="3.6.1.66"/>
    </reaction>
</comment>
<dbReference type="PANTHER" id="PTHR11067">
    <property type="entry name" value="INOSINE TRIPHOSPHATE PYROPHOSPHATASE/HAM1 PROTEIN"/>
    <property type="match status" value="1"/>
</dbReference>
<keyword evidence="4 10" id="KW-0547">Nucleotide-binding</keyword>
<dbReference type="Pfam" id="PF01725">
    <property type="entry name" value="Ham1p_like"/>
    <property type="match status" value="1"/>
</dbReference>
<keyword evidence="7 10" id="KW-0546">Nucleotide metabolism</keyword>
<dbReference type="GO" id="GO:0017111">
    <property type="term" value="F:ribonucleoside triphosphate phosphatase activity"/>
    <property type="evidence" value="ECO:0007669"/>
    <property type="project" value="InterPro"/>
</dbReference>
<evidence type="ECO:0000313" key="12">
    <source>
        <dbReference type="EMBL" id="MBB6481064.1"/>
    </source>
</evidence>
<organism evidence="12 13">
    <name type="scientific">Spirochaeta isovalerica</name>
    <dbReference type="NCBI Taxonomy" id="150"/>
    <lineage>
        <taxon>Bacteria</taxon>
        <taxon>Pseudomonadati</taxon>
        <taxon>Spirochaetota</taxon>
        <taxon>Spirochaetia</taxon>
        <taxon>Spirochaetales</taxon>
        <taxon>Spirochaetaceae</taxon>
        <taxon>Spirochaeta</taxon>
    </lineage>
</organism>
<evidence type="ECO:0000256" key="9">
    <source>
        <dbReference type="ARBA" id="ARBA00052017"/>
    </source>
</evidence>
<dbReference type="GO" id="GO:0005829">
    <property type="term" value="C:cytosol"/>
    <property type="evidence" value="ECO:0007669"/>
    <property type="project" value="TreeGrafter"/>
</dbReference>
<feature type="binding site" evidence="10">
    <location>
        <begin position="152"/>
        <end position="155"/>
    </location>
    <ligand>
        <name>substrate</name>
    </ligand>
</feature>
<keyword evidence="5 10" id="KW-0378">Hydrolase</keyword>
<dbReference type="GO" id="GO:0000166">
    <property type="term" value="F:nucleotide binding"/>
    <property type="evidence" value="ECO:0007669"/>
    <property type="project" value="UniProtKB-KW"/>
</dbReference>
<dbReference type="AlphaFoldDB" id="A0A841R752"/>